<dbReference type="AlphaFoldDB" id="A0A2T8HSL6"/>
<reference evidence="2 3" key="1">
    <citation type="submission" date="2018-04" db="EMBL/GenBank/DDBJ databases">
        <title>Pararhodobacter oceanense sp. nov., isolated from marine intertidal sediment.</title>
        <authorList>
            <person name="Wang X.-L."/>
            <person name="Du Z.-J."/>
        </authorList>
    </citation>
    <scope>NUCLEOTIDE SEQUENCE [LARGE SCALE GENOMIC DNA]</scope>
    <source>
        <strain evidence="2 3">AM505</strain>
    </source>
</reference>
<gene>
    <name evidence="2" type="ORF">DDE20_12745</name>
</gene>
<name>A0A2T8HSL6_9RHOB</name>
<dbReference type="InterPro" id="IPR038765">
    <property type="entry name" value="Papain-like_cys_pep_sf"/>
</dbReference>
<dbReference type="Proteomes" id="UP000245911">
    <property type="component" value="Unassembled WGS sequence"/>
</dbReference>
<dbReference type="InterPro" id="IPR002931">
    <property type="entry name" value="Transglutaminase-like"/>
</dbReference>
<proteinExistence type="predicted"/>
<evidence type="ECO:0000259" key="1">
    <source>
        <dbReference type="Pfam" id="PF01841"/>
    </source>
</evidence>
<dbReference type="Gene3D" id="3.10.620.30">
    <property type="match status" value="1"/>
</dbReference>
<dbReference type="SUPFAM" id="SSF54001">
    <property type="entry name" value="Cysteine proteinases"/>
    <property type="match status" value="1"/>
</dbReference>
<evidence type="ECO:0000313" key="3">
    <source>
        <dbReference type="Proteomes" id="UP000245911"/>
    </source>
</evidence>
<evidence type="ECO:0000313" key="2">
    <source>
        <dbReference type="EMBL" id="PVH28434.1"/>
    </source>
</evidence>
<keyword evidence="3" id="KW-1185">Reference proteome</keyword>
<comment type="caution">
    <text evidence="2">The sequence shown here is derived from an EMBL/GenBank/DDBJ whole genome shotgun (WGS) entry which is preliminary data.</text>
</comment>
<dbReference type="EMBL" id="QDKM01000005">
    <property type="protein sequence ID" value="PVH28434.1"/>
    <property type="molecule type" value="Genomic_DNA"/>
</dbReference>
<dbReference type="Pfam" id="PF01841">
    <property type="entry name" value="Transglut_core"/>
    <property type="match status" value="1"/>
</dbReference>
<accession>A0A2T8HSL6</accession>
<protein>
    <recommendedName>
        <fullName evidence="1">Transglutaminase-like domain-containing protein</fullName>
    </recommendedName>
</protein>
<sequence>MNNRPRPVILLNKCKIWLFLGELRRYCGDSASSRAARIKSTGALHRKINLVGGLMTNTIAMQHNPELLDQFSDSTLGLFLDDDCPQVFNAGVIHKLIPGATLSNKGIRPLHIVLDGRVAGARDWFGPGNHFETSGQTLSAVDLPARIWTIDLGAPAWTAPGNRSLRRAMTKALIAADSAEANATPPAILPEPETLCDIDHPDIQRQATRLRRATQASTAEAVLRFVHSFPYRFGAWQERASDTLSRGVGMCTTKTNLQVALMRAAGLEAGFAEIPMETSVLGKLMPSGWLALQRPTVKHYFAAVKLNGVWHGADSSYDVASYRIFLEMFPWMAHRETPTLTEGSPYIPALEIQHADLFDITVVDSIANEMGKRSRFLPRHFEALNTRVDRARGVHRHWGRVAQIIETEREEARR</sequence>
<feature type="domain" description="Transglutaminase-like" evidence="1">
    <location>
        <begin position="214"/>
        <end position="273"/>
    </location>
</feature>
<organism evidence="2 3">
    <name type="scientific">Pararhodobacter oceanensis</name>
    <dbReference type="NCBI Taxonomy" id="2172121"/>
    <lineage>
        <taxon>Bacteria</taxon>
        <taxon>Pseudomonadati</taxon>
        <taxon>Pseudomonadota</taxon>
        <taxon>Alphaproteobacteria</taxon>
        <taxon>Rhodobacterales</taxon>
        <taxon>Paracoccaceae</taxon>
        <taxon>Pararhodobacter</taxon>
    </lineage>
</organism>
<dbReference type="OrthoDB" id="7812068at2"/>